<dbReference type="Proteomes" id="UP000176406">
    <property type="component" value="Unassembled WGS sequence"/>
</dbReference>
<dbReference type="InterPro" id="IPR033138">
    <property type="entry name" value="Cu_oxidase_CS"/>
</dbReference>
<dbReference type="PANTHER" id="PTHR38439">
    <property type="entry name" value="AURACYANIN-B"/>
    <property type="match status" value="1"/>
</dbReference>
<dbReference type="SUPFAM" id="SSF49503">
    <property type="entry name" value="Cupredoxins"/>
    <property type="match status" value="1"/>
</dbReference>
<evidence type="ECO:0000259" key="3">
    <source>
        <dbReference type="Pfam" id="PF13473"/>
    </source>
</evidence>
<reference evidence="4 5" key="1">
    <citation type="journal article" date="2016" name="Nat. Commun.">
        <title>Thousands of microbial genomes shed light on interconnected biogeochemical processes in an aquifer system.</title>
        <authorList>
            <person name="Anantharaman K."/>
            <person name="Brown C.T."/>
            <person name="Hug L.A."/>
            <person name="Sharon I."/>
            <person name="Castelle C.J."/>
            <person name="Probst A.J."/>
            <person name="Thomas B.C."/>
            <person name="Singh A."/>
            <person name="Wilkins M.J."/>
            <person name="Karaoz U."/>
            <person name="Brodie E.L."/>
            <person name="Williams K.H."/>
            <person name="Hubbard S.S."/>
            <person name="Banfield J.F."/>
        </authorList>
    </citation>
    <scope>NUCLEOTIDE SEQUENCE [LARGE SCALE GENOMIC DNA]</scope>
</reference>
<dbReference type="InterPro" id="IPR028096">
    <property type="entry name" value="EfeO_Cupredoxin"/>
</dbReference>
<dbReference type="InterPro" id="IPR050845">
    <property type="entry name" value="Cu-binding_ET"/>
</dbReference>
<evidence type="ECO:0000256" key="1">
    <source>
        <dbReference type="ARBA" id="ARBA00022723"/>
    </source>
</evidence>
<dbReference type="PANTHER" id="PTHR38439:SF3">
    <property type="entry name" value="COPPER-RESISTANT CUPROPROTEIN COPI"/>
    <property type="match status" value="1"/>
</dbReference>
<gene>
    <name evidence="4" type="ORF">A3A08_01090</name>
</gene>
<evidence type="ECO:0000256" key="2">
    <source>
        <dbReference type="ARBA" id="ARBA00023008"/>
    </source>
</evidence>
<organism evidence="4 5">
    <name type="scientific">Candidatus Nealsonbacteria bacterium RIFCSPLOWO2_01_FULL_41_9</name>
    <dbReference type="NCBI Taxonomy" id="1801671"/>
    <lineage>
        <taxon>Bacteria</taxon>
        <taxon>Candidatus Nealsoniibacteriota</taxon>
    </lineage>
</organism>
<accession>A0A1G2E9D4</accession>
<dbReference type="PROSITE" id="PS00196">
    <property type="entry name" value="COPPER_BLUE"/>
    <property type="match status" value="1"/>
</dbReference>
<dbReference type="InterPro" id="IPR028871">
    <property type="entry name" value="BlueCu_1_BS"/>
</dbReference>
<dbReference type="EMBL" id="MHMG01000044">
    <property type="protein sequence ID" value="OGZ22483.1"/>
    <property type="molecule type" value="Genomic_DNA"/>
</dbReference>
<dbReference type="InterPro" id="IPR008972">
    <property type="entry name" value="Cupredoxin"/>
</dbReference>
<comment type="caution">
    <text evidence="4">The sequence shown here is derived from an EMBL/GenBank/DDBJ whole genome shotgun (WGS) entry which is preliminary data.</text>
</comment>
<dbReference type="AlphaFoldDB" id="A0A1G2E9D4"/>
<dbReference type="Gene3D" id="2.60.40.420">
    <property type="entry name" value="Cupredoxins - blue copper proteins"/>
    <property type="match status" value="1"/>
</dbReference>
<sequence>MMLDNDKIEIIFEKTESASGTLKEITVVGTEFSFNPSSISVQAGEKVRIIFNNLGGTVHNLTIEGLGIGTKTIDPGKTDAIEFTSPAAGNYNFFCSIPGHKAAGMAGTLIAE</sequence>
<evidence type="ECO:0000313" key="4">
    <source>
        <dbReference type="EMBL" id="OGZ22483.1"/>
    </source>
</evidence>
<dbReference type="GO" id="GO:0046872">
    <property type="term" value="F:metal ion binding"/>
    <property type="evidence" value="ECO:0007669"/>
    <property type="project" value="UniProtKB-KW"/>
</dbReference>
<feature type="domain" description="EfeO-type cupredoxin-like" evidence="3">
    <location>
        <begin position="19"/>
        <end position="104"/>
    </location>
</feature>
<keyword evidence="1" id="KW-0479">Metal-binding</keyword>
<proteinExistence type="predicted"/>
<dbReference type="PROSITE" id="PS00079">
    <property type="entry name" value="MULTICOPPER_OXIDASE1"/>
    <property type="match status" value="1"/>
</dbReference>
<evidence type="ECO:0000313" key="5">
    <source>
        <dbReference type="Proteomes" id="UP000176406"/>
    </source>
</evidence>
<keyword evidence="2" id="KW-0186">Copper</keyword>
<name>A0A1G2E9D4_9BACT</name>
<dbReference type="Pfam" id="PF13473">
    <property type="entry name" value="Cupredoxin_1"/>
    <property type="match status" value="1"/>
</dbReference>
<protein>
    <recommendedName>
        <fullName evidence="3">EfeO-type cupredoxin-like domain-containing protein</fullName>
    </recommendedName>
</protein>